<protein>
    <submittedName>
        <fullName evidence="1">Uncharacterized protein</fullName>
    </submittedName>
</protein>
<gene>
    <name evidence="1" type="ORF">NCTC9381_05546</name>
</gene>
<accession>A0A379LRA0</accession>
<name>A0A379LRA0_ENTAG</name>
<evidence type="ECO:0000313" key="2">
    <source>
        <dbReference type="Proteomes" id="UP000254640"/>
    </source>
</evidence>
<sequence length="78" mass="8401">MTAVVLAGIGAWLAGLLAGFGRRNRFFSVPWGTTGTEKRNQNHHTDNAHIRSLLTVMNKATSVIGGLQVRDVLPECGI</sequence>
<dbReference type="Proteomes" id="UP000254640">
    <property type="component" value="Unassembled WGS sequence"/>
</dbReference>
<proteinExistence type="predicted"/>
<keyword evidence="2" id="KW-1185">Reference proteome</keyword>
<organism evidence="1 2">
    <name type="scientific">Enterobacter agglomerans</name>
    <name type="common">Erwinia herbicola</name>
    <name type="synonym">Pantoea agglomerans</name>
    <dbReference type="NCBI Taxonomy" id="549"/>
    <lineage>
        <taxon>Bacteria</taxon>
        <taxon>Pseudomonadati</taxon>
        <taxon>Pseudomonadota</taxon>
        <taxon>Gammaproteobacteria</taxon>
        <taxon>Enterobacterales</taxon>
        <taxon>Erwiniaceae</taxon>
        <taxon>Pantoea</taxon>
        <taxon>Pantoea agglomerans group</taxon>
    </lineage>
</organism>
<dbReference type="AlphaFoldDB" id="A0A379LRA0"/>
<dbReference type="EMBL" id="UGSO01000002">
    <property type="protein sequence ID" value="SUE06684.1"/>
    <property type="molecule type" value="Genomic_DNA"/>
</dbReference>
<reference evidence="1 2" key="1">
    <citation type="submission" date="2018-06" db="EMBL/GenBank/DDBJ databases">
        <authorList>
            <consortium name="Pathogen Informatics"/>
            <person name="Doyle S."/>
        </authorList>
    </citation>
    <scope>NUCLEOTIDE SEQUENCE [LARGE SCALE GENOMIC DNA]</scope>
    <source>
        <strain evidence="1 2">NCTC9381</strain>
    </source>
</reference>
<evidence type="ECO:0000313" key="1">
    <source>
        <dbReference type="EMBL" id="SUE06684.1"/>
    </source>
</evidence>